<dbReference type="PANTHER" id="PTHR21311:SF0">
    <property type="entry name" value="CONSERVED OLIGOMERIC GOLGI COMPLEX SUBUNIT 8"/>
    <property type="match status" value="1"/>
</dbReference>
<dbReference type="InParanoid" id="D8M5E6"/>
<feature type="coiled-coil region" evidence="9">
    <location>
        <begin position="34"/>
        <end position="68"/>
    </location>
</feature>
<evidence type="ECO:0000256" key="4">
    <source>
        <dbReference type="ARBA" id="ARBA00022448"/>
    </source>
</evidence>
<keyword evidence="7" id="KW-0472">Membrane</keyword>
<evidence type="ECO:0000256" key="5">
    <source>
        <dbReference type="ARBA" id="ARBA00022927"/>
    </source>
</evidence>
<dbReference type="InterPro" id="IPR007255">
    <property type="entry name" value="COG8"/>
</dbReference>
<evidence type="ECO:0000313" key="10">
    <source>
        <dbReference type="EMBL" id="CBK23285.2"/>
    </source>
</evidence>
<dbReference type="GO" id="GO:0006891">
    <property type="term" value="P:intra-Golgi vesicle-mediated transport"/>
    <property type="evidence" value="ECO:0007669"/>
    <property type="project" value="TreeGrafter"/>
</dbReference>
<evidence type="ECO:0000313" key="11">
    <source>
        <dbReference type="Proteomes" id="UP000008312"/>
    </source>
</evidence>
<dbReference type="OrthoDB" id="1661054at2759"/>
<organism evidence="10">
    <name type="scientific">Blastocystis hominis</name>
    <dbReference type="NCBI Taxonomy" id="12968"/>
    <lineage>
        <taxon>Eukaryota</taxon>
        <taxon>Sar</taxon>
        <taxon>Stramenopiles</taxon>
        <taxon>Bigyra</taxon>
        <taxon>Opalozoa</taxon>
        <taxon>Opalinata</taxon>
        <taxon>Blastocystidae</taxon>
        <taxon>Blastocystis</taxon>
    </lineage>
</organism>
<comment type="subcellular location">
    <subcellularLocation>
        <location evidence="1">Golgi apparatus membrane</location>
        <topology evidence="1">Peripheral membrane protein</topology>
    </subcellularLocation>
</comment>
<evidence type="ECO:0000256" key="3">
    <source>
        <dbReference type="ARBA" id="ARBA00020983"/>
    </source>
</evidence>
<keyword evidence="5" id="KW-0653">Protein transport</keyword>
<evidence type="ECO:0000256" key="8">
    <source>
        <dbReference type="ARBA" id="ARBA00031347"/>
    </source>
</evidence>
<dbReference type="GO" id="GO:0015031">
    <property type="term" value="P:protein transport"/>
    <property type="evidence" value="ECO:0007669"/>
    <property type="project" value="UniProtKB-KW"/>
</dbReference>
<proteinExistence type="inferred from homology"/>
<dbReference type="GeneID" id="24920292"/>
<evidence type="ECO:0000256" key="2">
    <source>
        <dbReference type="ARBA" id="ARBA00006419"/>
    </source>
</evidence>
<dbReference type="GO" id="GO:0000139">
    <property type="term" value="C:Golgi membrane"/>
    <property type="evidence" value="ECO:0007669"/>
    <property type="project" value="UniProtKB-SubCell"/>
</dbReference>
<dbReference type="PANTHER" id="PTHR21311">
    <property type="entry name" value="CONSERVED OLIGOMERIC GOLGI COMPLEX COMPONENT 8"/>
    <property type="match status" value="1"/>
</dbReference>
<protein>
    <recommendedName>
        <fullName evidence="3">Conserved oligomeric Golgi complex subunit 8</fullName>
    </recommendedName>
    <alternativeName>
        <fullName evidence="8">Component of oligomeric Golgi complex 8</fullName>
    </alternativeName>
</protein>
<comment type="similarity">
    <text evidence="2">Belongs to the COG8 family.</text>
</comment>
<dbReference type="GO" id="GO:0017119">
    <property type="term" value="C:Golgi transport complex"/>
    <property type="evidence" value="ECO:0007669"/>
    <property type="project" value="InterPro"/>
</dbReference>
<keyword evidence="4" id="KW-0813">Transport</keyword>
<keyword evidence="6" id="KW-0333">Golgi apparatus</keyword>
<dbReference type="Pfam" id="PF04124">
    <property type="entry name" value="Dor1"/>
    <property type="match status" value="1"/>
</dbReference>
<keyword evidence="11" id="KW-1185">Reference proteome</keyword>
<evidence type="ECO:0000256" key="9">
    <source>
        <dbReference type="SAM" id="Coils"/>
    </source>
</evidence>
<gene>
    <name evidence="10" type="ORF">GSBLH_T00003179001</name>
</gene>
<name>D8M5E6_BLAHO</name>
<dbReference type="EMBL" id="FN668658">
    <property type="protein sequence ID" value="CBK23285.2"/>
    <property type="molecule type" value="Genomic_DNA"/>
</dbReference>
<evidence type="ECO:0000256" key="1">
    <source>
        <dbReference type="ARBA" id="ARBA00004395"/>
    </source>
</evidence>
<evidence type="ECO:0000256" key="7">
    <source>
        <dbReference type="ARBA" id="ARBA00023136"/>
    </source>
</evidence>
<evidence type="ECO:0000256" key="6">
    <source>
        <dbReference type="ARBA" id="ARBA00023034"/>
    </source>
</evidence>
<dbReference type="OMA" id="FQEFRVK"/>
<accession>D8M5E6</accession>
<dbReference type="RefSeq" id="XP_012897333.1">
    <property type="nucleotide sequence ID" value="XM_013041879.1"/>
</dbReference>
<sequence length="246" mass="28135">MATSQLNSLSKLIDIPIDNHYDESYLIRLASMNLSELLEEPARLEVKVESLEREIQNKAIEQNEVFEKAQSCFSDVVSKMNSLHKSVCSACDYLPTLEYSCRSFKKEIDTTYTQYNQNKKALKYHSQLLELLEMPQLMETCIRNNLHEEGLVLLRHANTLYSEHFPTSSDSHPSHSGDSIILGIFNDMVAVGEQQESLLLRELETDITVSRCMQILSFLEQNIDLVSTFPLFSTLAEIQHLAQTLQ</sequence>
<dbReference type="Proteomes" id="UP000008312">
    <property type="component" value="Unassembled WGS sequence"/>
</dbReference>
<keyword evidence="9" id="KW-0175">Coiled coil</keyword>
<dbReference type="AlphaFoldDB" id="D8M5E6"/>
<reference evidence="10" key="1">
    <citation type="submission" date="2010-02" db="EMBL/GenBank/DDBJ databases">
        <title>Sequencing and annotation of the Blastocystis hominis genome.</title>
        <authorList>
            <person name="Wincker P."/>
        </authorList>
    </citation>
    <scope>NUCLEOTIDE SEQUENCE</scope>
    <source>
        <strain evidence="10">Singapore isolate B</strain>
    </source>
</reference>